<organism evidence="10">
    <name type="scientific">Aureococcus anophagefferens</name>
    <name type="common">Harmful bloom alga</name>
    <dbReference type="NCBI Taxonomy" id="44056"/>
    <lineage>
        <taxon>Eukaryota</taxon>
        <taxon>Sar</taxon>
        <taxon>Stramenopiles</taxon>
        <taxon>Ochrophyta</taxon>
        <taxon>Pelagophyceae</taxon>
        <taxon>Pelagomonadales</taxon>
        <taxon>Pelagomonadaceae</taxon>
        <taxon>Aureococcus</taxon>
    </lineage>
</organism>
<dbReference type="InterPro" id="IPR050352">
    <property type="entry name" value="ABCG_transporters"/>
</dbReference>
<dbReference type="InParanoid" id="F0Y750"/>
<name>F0Y750_AURAN</name>
<dbReference type="GO" id="GO:0005524">
    <property type="term" value="F:ATP binding"/>
    <property type="evidence" value="ECO:0007669"/>
    <property type="project" value="UniProtKB-KW"/>
</dbReference>
<evidence type="ECO:0000259" key="8">
    <source>
        <dbReference type="SMART" id="SM00382"/>
    </source>
</evidence>
<comment type="subcellular location">
    <subcellularLocation>
        <location evidence="1">Membrane</location>
        <topology evidence="1">Multi-pass membrane protein</topology>
    </subcellularLocation>
</comment>
<dbReference type="InterPro" id="IPR003593">
    <property type="entry name" value="AAA+_ATPase"/>
</dbReference>
<keyword evidence="2" id="KW-0813">Transport</keyword>
<keyword evidence="10" id="KW-1185">Reference proteome</keyword>
<evidence type="ECO:0000256" key="6">
    <source>
        <dbReference type="ARBA" id="ARBA00022989"/>
    </source>
</evidence>
<dbReference type="PANTHER" id="PTHR48041">
    <property type="entry name" value="ABC TRANSPORTER G FAMILY MEMBER 28"/>
    <property type="match status" value="1"/>
</dbReference>
<evidence type="ECO:0000256" key="2">
    <source>
        <dbReference type="ARBA" id="ARBA00022448"/>
    </source>
</evidence>
<evidence type="ECO:0000256" key="1">
    <source>
        <dbReference type="ARBA" id="ARBA00004141"/>
    </source>
</evidence>
<reference evidence="9 10" key="1">
    <citation type="journal article" date="2011" name="Proc. Natl. Acad. Sci. U.S.A.">
        <title>Niche of harmful alga Aureococcus anophagefferens revealed through ecogenomics.</title>
        <authorList>
            <person name="Gobler C.J."/>
            <person name="Berry D.L."/>
            <person name="Dyhrman S.T."/>
            <person name="Wilhelm S.W."/>
            <person name="Salamov A."/>
            <person name="Lobanov A.V."/>
            <person name="Zhang Y."/>
            <person name="Collier J.L."/>
            <person name="Wurch L.L."/>
            <person name="Kustka A.B."/>
            <person name="Dill B.D."/>
            <person name="Shah M."/>
            <person name="VerBerkmoes N.C."/>
            <person name="Kuo A."/>
            <person name="Terry A."/>
            <person name="Pangilinan J."/>
            <person name="Lindquist E.A."/>
            <person name="Lucas S."/>
            <person name="Paulsen I.T."/>
            <person name="Hattenrath-Lehmann T.K."/>
            <person name="Talmage S.C."/>
            <person name="Walker E.A."/>
            <person name="Koch F."/>
            <person name="Burson A.M."/>
            <person name="Marcoval M.A."/>
            <person name="Tang Y.Z."/>
            <person name="Lecleir G.R."/>
            <person name="Coyne K.J."/>
            <person name="Berg G.M."/>
            <person name="Bertrand E.M."/>
            <person name="Saito M.A."/>
            <person name="Gladyshev V.N."/>
            <person name="Grigoriev I.V."/>
        </authorList>
    </citation>
    <scope>NUCLEOTIDE SEQUENCE [LARGE SCALE GENOMIC DNA]</scope>
    <source>
        <strain evidence="10">CCMP 1984</strain>
    </source>
</reference>
<evidence type="ECO:0000313" key="10">
    <source>
        <dbReference type="Proteomes" id="UP000002729"/>
    </source>
</evidence>
<evidence type="ECO:0000256" key="5">
    <source>
        <dbReference type="ARBA" id="ARBA00022840"/>
    </source>
</evidence>
<dbReference type="Gene3D" id="3.40.50.300">
    <property type="entry name" value="P-loop containing nucleotide triphosphate hydrolases"/>
    <property type="match status" value="2"/>
</dbReference>
<dbReference type="RefSeq" id="XP_009036065.1">
    <property type="nucleotide sequence ID" value="XM_009037817.1"/>
</dbReference>
<keyword evidence="7" id="KW-0472">Membrane</keyword>
<proteinExistence type="predicted"/>
<protein>
    <submittedName>
        <fullName evidence="9">Putative ABC transporter</fullName>
    </submittedName>
</protein>
<dbReference type="AlphaFoldDB" id="F0Y750"/>
<dbReference type="SMART" id="SM00382">
    <property type="entry name" value="AAA"/>
    <property type="match status" value="1"/>
</dbReference>
<feature type="non-terminal residue" evidence="9">
    <location>
        <position position="218"/>
    </location>
</feature>
<dbReference type="EMBL" id="GL833126">
    <property type="protein sequence ID" value="EGB08932.1"/>
    <property type="molecule type" value="Genomic_DNA"/>
</dbReference>
<dbReference type="GO" id="GO:0016020">
    <property type="term" value="C:membrane"/>
    <property type="evidence" value="ECO:0007669"/>
    <property type="project" value="UniProtKB-SubCell"/>
</dbReference>
<keyword evidence="4" id="KW-0547">Nucleotide-binding</keyword>
<dbReference type="InterPro" id="IPR003439">
    <property type="entry name" value="ABC_transporter-like_ATP-bd"/>
</dbReference>
<evidence type="ECO:0000256" key="7">
    <source>
        <dbReference type="ARBA" id="ARBA00023136"/>
    </source>
</evidence>
<dbReference type="eggNOG" id="KOG0061">
    <property type="taxonomic scope" value="Eukaryota"/>
</dbReference>
<dbReference type="SUPFAM" id="SSF52540">
    <property type="entry name" value="P-loop containing nucleoside triphosphate hydrolases"/>
    <property type="match status" value="1"/>
</dbReference>
<sequence length="218" mass="23269">MVLRCDGLSYWAPRRRGAPPFRILHGVSTTVAQRSITAVMGPSGSGKSTLLEVVCGARTAGSIAGDLALSGASLLAGGPSRRLRDWYRTSSAFVPQQDVFLASLTVRQFAAHLALLVLPAGLETAAKARAAYELLERVRLHEALDTRIGDGGFLFLDEPTSGLDATSSLVLLACLDAMKNGDGGKCVVLTIHQPRQEVFDYMDQVVVLVKGRVAYDGR</sequence>
<dbReference type="PANTHER" id="PTHR48041:SF139">
    <property type="entry name" value="PROTEIN SCARLET"/>
    <property type="match status" value="1"/>
</dbReference>
<gene>
    <name evidence="9" type="primary">ABC45</name>
    <name evidence="9" type="ORF">AURANDRAFT_25512</name>
</gene>
<dbReference type="GO" id="GO:0016887">
    <property type="term" value="F:ATP hydrolysis activity"/>
    <property type="evidence" value="ECO:0007669"/>
    <property type="project" value="InterPro"/>
</dbReference>
<dbReference type="InterPro" id="IPR027417">
    <property type="entry name" value="P-loop_NTPase"/>
</dbReference>
<dbReference type="GeneID" id="20220061"/>
<keyword evidence="3" id="KW-0812">Transmembrane</keyword>
<evidence type="ECO:0000313" key="9">
    <source>
        <dbReference type="EMBL" id="EGB08932.1"/>
    </source>
</evidence>
<dbReference type="KEGG" id="aaf:AURANDRAFT_25512"/>
<keyword evidence="6" id="KW-1133">Transmembrane helix</keyword>
<evidence type="ECO:0000256" key="3">
    <source>
        <dbReference type="ARBA" id="ARBA00022692"/>
    </source>
</evidence>
<dbReference type="GO" id="GO:0042626">
    <property type="term" value="F:ATPase-coupled transmembrane transporter activity"/>
    <property type="evidence" value="ECO:0007669"/>
    <property type="project" value="TreeGrafter"/>
</dbReference>
<accession>F0Y750</accession>
<dbReference type="Pfam" id="PF00005">
    <property type="entry name" value="ABC_tran"/>
    <property type="match status" value="1"/>
</dbReference>
<dbReference type="OrthoDB" id="66620at2759"/>
<feature type="domain" description="AAA+ ATPase" evidence="8">
    <location>
        <begin position="33"/>
        <end position="212"/>
    </location>
</feature>
<keyword evidence="5" id="KW-0067">ATP-binding</keyword>
<dbReference type="Proteomes" id="UP000002729">
    <property type="component" value="Unassembled WGS sequence"/>
</dbReference>
<evidence type="ECO:0000256" key="4">
    <source>
        <dbReference type="ARBA" id="ARBA00022741"/>
    </source>
</evidence>